<evidence type="ECO:0000256" key="1">
    <source>
        <dbReference type="SAM" id="MobiDB-lite"/>
    </source>
</evidence>
<feature type="region of interest" description="Disordered" evidence="1">
    <location>
        <begin position="89"/>
        <end position="124"/>
    </location>
</feature>
<sequence>MEPSAAAKARTVVTRFVTAWAHPRWPRTKWLAQVTADATAELAADLETTDPRNVPATTVVSVTAESATDTDATFLVVTDGARLRVVARSSGGRSKVASLEAVRRTGPLTPSSPSSPGTPSGTSS</sequence>
<feature type="compositionally biased region" description="Low complexity" evidence="1">
    <location>
        <begin position="105"/>
        <end position="124"/>
    </location>
</feature>
<proteinExistence type="predicted"/>
<protein>
    <submittedName>
        <fullName evidence="2">Uncharacterized protein</fullName>
    </submittedName>
</protein>
<dbReference type="Proteomes" id="UP001501475">
    <property type="component" value="Unassembled WGS sequence"/>
</dbReference>
<evidence type="ECO:0000313" key="3">
    <source>
        <dbReference type="Proteomes" id="UP001501475"/>
    </source>
</evidence>
<organism evidence="2 3">
    <name type="scientific">Nostocoides vanveenii</name>
    <dbReference type="NCBI Taxonomy" id="330835"/>
    <lineage>
        <taxon>Bacteria</taxon>
        <taxon>Bacillati</taxon>
        <taxon>Actinomycetota</taxon>
        <taxon>Actinomycetes</taxon>
        <taxon>Micrococcales</taxon>
        <taxon>Intrasporangiaceae</taxon>
        <taxon>Nostocoides</taxon>
    </lineage>
</organism>
<evidence type="ECO:0000313" key="2">
    <source>
        <dbReference type="EMBL" id="GAA1746240.1"/>
    </source>
</evidence>
<reference evidence="2 3" key="1">
    <citation type="journal article" date="2019" name="Int. J. Syst. Evol. Microbiol.">
        <title>The Global Catalogue of Microorganisms (GCM) 10K type strain sequencing project: providing services to taxonomists for standard genome sequencing and annotation.</title>
        <authorList>
            <consortium name="The Broad Institute Genomics Platform"/>
            <consortium name="The Broad Institute Genome Sequencing Center for Infectious Disease"/>
            <person name="Wu L."/>
            <person name="Ma J."/>
        </authorList>
    </citation>
    <scope>NUCLEOTIDE SEQUENCE [LARGE SCALE GENOMIC DNA]</scope>
    <source>
        <strain evidence="2 3">JCM 15591</strain>
    </source>
</reference>
<accession>A0ABN2K166</accession>
<gene>
    <name evidence="2" type="ORF">GCM10009810_03480</name>
</gene>
<comment type="caution">
    <text evidence="2">The sequence shown here is derived from an EMBL/GenBank/DDBJ whole genome shotgun (WGS) entry which is preliminary data.</text>
</comment>
<keyword evidence="3" id="KW-1185">Reference proteome</keyword>
<name>A0ABN2K166_9MICO</name>
<dbReference type="EMBL" id="BAAAPN010000010">
    <property type="protein sequence ID" value="GAA1746240.1"/>
    <property type="molecule type" value="Genomic_DNA"/>
</dbReference>